<dbReference type="InterPro" id="IPR051906">
    <property type="entry name" value="TolC-like"/>
</dbReference>
<feature type="coiled-coil region" evidence="8">
    <location>
        <begin position="251"/>
        <end position="332"/>
    </location>
</feature>
<reference evidence="9 10" key="1">
    <citation type="journal article" date="2016" name="Environ. Microbiol.">
        <title>Genomic resolution of a cold subsurface aquifer community provides metabolic insights for novel microbes adapted to high CO concentrations.</title>
        <authorList>
            <person name="Probst A.J."/>
            <person name="Castelle C.J."/>
            <person name="Singh A."/>
            <person name="Brown C.T."/>
            <person name="Anantharaman K."/>
            <person name="Sharon I."/>
            <person name="Hug L.A."/>
            <person name="Burstein D."/>
            <person name="Emerson J.B."/>
            <person name="Thomas B.C."/>
            <person name="Banfield J.F."/>
        </authorList>
    </citation>
    <scope>NUCLEOTIDE SEQUENCE [LARGE SCALE GENOMIC DNA]</scope>
    <source>
        <strain evidence="9">CG2_30_33_13</strain>
    </source>
</reference>
<dbReference type="GO" id="GO:1990281">
    <property type="term" value="C:efflux pump complex"/>
    <property type="evidence" value="ECO:0007669"/>
    <property type="project" value="TreeGrafter"/>
</dbReference>
<dbReference type="GO" id="GO:0015562">
    <property type="term" value="F:efflux transmembrane transporter activity"/>
    <property type="evidence" value="ECO:0007669"/>
    <property type="project" value="InterPro"/>
</dbReference>
<dbReference type="GO" id="GO:0015288">
    <property type="term" value="F:porin activity"/>
    <property type="evidence" value="ECO:0007669"/>
    <property type="project" value="TreeGrafter"/>
</dbReference>
<organism evidence="9 10">
    <name type="scientific">Candidatus Infernicultor aquiphilus</name>
    <dbReference type="NCBI Taxonomy" id="1805029"/>
    <lineage>
        <taxon>Bacteria</taxon>
        <taxon>Pseudomonadati</taxon>
        <taxon>Atribacterota</taxon>
        <taxon>Candidatus Phoenicimicrobiia</taxon>
        <taxon>Candidatus Pheonicimicrobiales</taxon>
        <taxon>Candidatus Phoenicimicrobiaceae</taxon>
        <taxon>Candidatus Infernicultor</taxon>
    </lineage>
</organism>
<dbReference type="PANTHER" id="PTHR30026:SF20">
    <property type="entry name" value="OUTER MEMBRANE PROTEIN TOLC"/>
    <property type="match status" value="1"/>
</dbReference>
<dbReference type="Pfam" id="PF02321">
    <property type="entry name" value="OEP"/>
    <property type="match status" value="1"/>
</dbReference>
<keyword evidence="6" id="KW-0472">Membrane</keyword>
<gene>
    <name evidence="9" type="ORF">AUK42_00855</name>
</gene>
<evidence type="ECO:0000256" key="8">
    <source>
        <dbReference type="SAM" id="Coils"/>
    </source>
</evidence>
<evidence type="ECO:0000256" key="6">
    <source>
        <dbReference type="ARBA" id="ARBA00023136"/>
    </source>
</evidence>
<protein>
    <recommendedName>
        <fullName evidence="11">Transporter</fullName>
    </recommendedName>
</protein>
<comment type="caution">
    <text evidence="9">The sequence shown here is derived from an EMBL/GenBank/DDBJ whole genome shotgun (WGS) entry which is preliminary data.</text>
</comment>
<keyword evidence="8" id="KW-0175">Coiled coil</keyword>
<dbReference type="Proteomes" id="UP000182763">
    <property type="component" value="Unassembled WGS sequence"/>
</dbReference>
<keyword evidence="7" id="KW-0998">Cell outer membrane</keyword>
<accession>A0A1J5GR43</accession>
<keyword evidence="4" id="KW-1134">Transmembrane beta strand</keyword>
<evidence type="ECO:0000256" key="1">
    <source>
        <dbReference type="ARBA" id="ARBA00004442"/>
    </source>
</evidence>
<dbReference type="EMBL" id="MNYY01000017">
    <property type="protein sequence ID" value="OIP74724.1"/>
    <property type="molecule type" value="Genomic_DNA"/>
</dbReference>
<evidence type="ECO:0000256" key="7">
    <source>
        <dbReference type="ARBA" id="ARBA00023237"/>
    </source>
</evidence>
<dbReference type="GO" id="GO:0009279">
    <property type="term" value="C:cell outer membrane"/>
    <property type="evidence" value="ECO:0007669"/>
    <property type="project" value="UniProtKB-SubCell"/>
</dbReference>
<evidence type="ECO:0000256" key="2">
    <source>
        <dbReference type="ARBA" id="ARBA00007613"/>
    </source>
</evidence>
<dbReference type="PANTHER" id="PTHR30026">
    <property type="entry name" value="OUTER MEMBRANE PROTEIN TOLC"/>
    <property type="match status" value="1"/>
</dbReference>
<sequence>MIKNIVKGITLFLVIFFIFSGIIFGAEPTPPTKPKEIDLSLAVNLALTDNLNLKIANLDLENAQIDYEKTKASNLLTSSRYIQLQGDLGLLQAKDNYTQTRNQVIVDVVQKYLQLNQAKKNIMVTDKKVELEKKLLEEIKAQVQSGHKGNLDLLQQENLYQNAVFNLEKANDDYDQSFKEFKVELGVVNQGEEELVLSVIDSPQVWEISEEEALKRAMDNSFTLELSKRQIELNEVDLESAEVAASPKLDLQKLKNNVVLANLNYDKTQKELNNSISKQFYTYKQAINSLDLSKQNLNQAQENNSIIVEQVNAGLKTKSDLLSAEINTLQAESDLESTILNYYISKLTLQQLMGQKIEEGEIK</sequence>
<keyword evidence="3" id="KW-0813">Transport</keyword>
<proteinExistence type="inferred from homology"/>
<evidence type="ECO:0000256" key="4">
    <source>
        <dbReference type="ARBA" id="ARBA00022452"/>
    </source>
</evidence>
<evidence type="ECO:0000313" key="9">
    <source>
        <dbReference type="EMBL" id="OIP74724.1"/>
    </source>
</evidence>
<dbReference type="InterPro" id="IPR003423">
    <property type="entry name" value="OMP_efflux"/>
</dbReference>
<evidence type="ECO:0008006" key="11">
    <source>
        <dbReference type="Google" id="ProtNLM"/>
    </source>
</evidence>
<dbReference type="AlphaFoldDB" id="A0A1J5GR43"/>
<name>A0A1J5GR43_9BACT</name>
<dbReference type="Gene3D" id="1.20.1600.10">
    <property type="entry name" value="Outer membrane efflux proteins (OEP)"/>
    <property type="match status" value="1"/>
</dbReference>
<dbReference type="STRING" id="1805029.AUK42_00855"/>
<comment type="similarity">
    <text evidence="2">Belongs to the outer membrane factor (OMF) (TC 1.B.17) family.</text>
</comment>
<evidence type="ECO:0000313" key="10">
    <source>
        <dbReference type="Proteomes" id="UP000182763"/>
    </source>
</evidence>
<evidence type="ECO:0000256" key="5">
    <source>
        <dbReference type="ARBA" id="ARBA00022692"/>
    </source>
</evidence>
<evidence type="ECO:0000256" key="3">
    <source>
        <dbReference type="ARBA" id="ARBA00022448"/>
    </source>
</evidence>
<keyword evidence="5" id="KW-0812">Transmembrane</keyword>
<dbReference type="SUPFAM" id="SSF56954">
    <property type="entry name" value="Outer membrane efflux proteins (OEP)"/>
    <property type="match status" value="1"/>
</dbReference>
<comment type="subcellular location">
    <subcellularLocation>
        <location evidence="1">Cell outer membrane</location>
    </subcellularLocation>
</comment>